<evidence type="ECO:0000313" key="3">
    <source>
        <dbReference type="Proteomes" id="UP000642107"/>
    </source>
</evidence>
<name>A0ABR9DP97_9MICO</name>
<proteinExistence type="predicted"/>
<feature type="transmembrane region" description="Helical" evidence="1">
    <location>
        <begin position="85"/>
        <end position="108"/>
    </location>
</feature>
<keyword evidence="1" id="KW-0472">Membrane</keyword>
<reference evidence="2 3" key="1">
    <citation type="submission" date="2020-09" db="EMBL/GenBank/DDBJ databases">
        <title>Flavimobilis rhizosphaerae sp. nov., isolated from rhizosphere soil of Spartina alterniflora.</title>
        <authorList>
            <person name="Hanqin C."/>
        </authorList>
    </citation>
    <scope>NUCLEOTIDE SEQUENCE [LARGE SCALE GENOMIC DNA]</scope>
    <source>
        <strain evidence="2 3">GY 10621</strain>
    </source>
</reference>
<dbReference type="Proteomes" id="UP000642107">
    <property type="component" value="Unassembled WGS sequence"/>
</dbReference>
<feature type="transmembrane region" description="Helical" evidence="1">
    <location>
        <begin position="25"/>
        <end position="48"/>
    </location>
</feature>
<dbReference type="RefSeq" id="WP_192278617.1">
    <property type="nucleotide sequence ID" value="NZ_JACZDF010000002.1"/>
</dbReference>
<protein>
    <submittedName>
        <fullName evidence="2">CDP-glycerol glycerophosphotransferase family protein</fullName>
    </submittedName>
</protein>
<dbReference type="InterPro" id="IPR007554">
    <property type="entry name" value="Glycerophosphate_synth"/>
</dbReference>
<dbReference type="InterPro" id="IPR043148">
    <property type="entry name" value="TagF_C"/>
</dbReference>
<keyword evidence="3" id="KW-1185">Reference proteome</keyword>
<dbReference type="Gene3D" id="3.40.50.12580">
    <property type="match status" value="1"/>
</dbReference>
<feature type="transmembrane region" description="Helical" evidence="1">
    <location>
        <begin position="187"/>
        <end position="208"/>
    </location>
</feature>
<comment type="caution">
    <text evidence="2">The sequence shown here is derived from an EMBL/GenBank/DDBJ whole genome shotgun (WGS) entry which is preliminary data.</text>
</comment>
<organism evidence="2 3">
    <name type="scientific">Flavimobilis rhizosphaerae</name>
    <dbReference type="NCBI Taxonomy" id="2775421"/>
    <lineage>
        <taxon>Bacteria</taxon>
        <taxon>Bacillati</taxon>
        <taxon>Actinomycetota</taxon>
        <taxon>Actinomycetes</taxon>
        <taxon>Micrococcales</taxon>
        <taxon>Jonesiaceae</taxon>
        <taxon>Flavimobilis</taxon>
    </lineage>
</organism>
<gene>
    <name evidence="2" type="ORF">IGS67_05485</name>
</gene>
<feature type="transmembrane region" description="Helical" evidence="1">
    <location>
        <begin position="164"/>
        <end position="181"/>
    </location>
</feature>
<evidence type="ECO:0000256" key="1">
    <source>
        <dbReference type="SAM" id="Phobius"/>
    </source>
</evidence>
<feature type="transmembrane region" description="Helical" evidence="1">
    <location>
        <begin position="114"/>
        <end position="133"/>
    </location>
</feature>
<dbReference type="Pfam" id="PF04464">
    <property type="entry name" value="Glyphos_transf"/>
    <property type="match status" value="1"/>
</dbReference>
<dbReference type="EMBL" id="JACZDF010000002">
    <property type="protein sequence ID" value="MBD9698947.1"/>
    <property type="molecule type" value="Genomic_DNA"/>
</dbReference>
<evidence type="ECO:0000313" key="2">
    <source>
        <dbReference type="EMBL" id="MBD9698947.1"/>
    </source>
</evidence>
<accession>A0ABR9DP97</accession>
<keyword evidence="1" id="KW-0812">Transmembrane</keyword>
<keyword evidence="1" id="KW-1133">Transmembrane helix</keyword>
<sequence>MDAADAVDDEPLAWGRHLPARVRQLYTLGARPLLVSGVALIAWAFAAATPPVEVIGALTVPLALALVLQRRLIGRTPGGRHGRFVLADGTAVGTFVVPRLVVLAALVPTSRGDVPRMATLAVLAAALLAEPVLRTLLRRAVPYAFNVPAGYGPVRNWPLLDPTLAWLAWLIAAVCAILGQVTGRGEVVGLVAAFLTLGLVATLGVDAFRRTTARQRFERRIPELLTEVAPAMLLHWESIPGTGYQVRMWLPYLDRVGAPYVIVLRDPLNIPDICQAATVPIIVRPALEQLDEVAATPSLRVALYVNTATKNQHLVRYSNLTHVQLNHGDSDKAPSHNPAFRLYDRNYVAGQAAIDRFAANAVRVQDDFFRIVGRPQVEGVLPAPDVDRTPTTVLYAPTWRGFYIDSDYTSLRVGADLVRELLERGVRVVFRPHPFARNDSRLAQCCDAIIELLTEDSATTGVDHVHGPRAEDVDLVECFNLADIMLSDISSVLGDFLYSEKPYVLLATQQTADDLRVDVPLAEGGYVVRAVDGTTARTDLAAVLDLALGPDPARTRREELRRHYLGDLPRDGYADRFVAVMRDELGLPPTS</sequence>